<dbReference type="PANTHER" id="PTHR43273">
    <property type="entry name" value="ANAEROBIC SULFATASE-MATURATING ENZYME HOMOLOG ASLB-RELATED"/>
    <property type="match status" value="1"/>
</dbReference>
<comment type="cofactor">
    <cofactor evidence="1">
        <name>[4Fe-4S] cluster</name>
        <dbReference type="ChEBI" id="CHEBI:49883"/>
    </cofactor>
</comment>
<dbReference type="Proteomes" id="UP000198806">
    <property type="component" value="Unassembled WGS sequence"/>
</dbReference>
<dbReference type="AlphaFoldDB" id="A0A1I5BIG8"/>
<evidence type="ECO:0000256" key="6">
    <source>
        <dbReference type="ARBA" id="ARBA00023014"/>
    </source>
</evidence>
<dbReference type="InterPro" id="IPR058240">
    <property type="entry name" value="rSAM_sf"/>
</dbReference>
<evidence type="ECO:0000256" key="3">
    <source>
        <dbReference type="ARBA" id="ARBA00022691"/>
    </source>
</evidence>
<evidence type="ECO:0000256" key="2">
    <source>
        <dbReference type="ARBA" id="ARBA00022485"/>
    </source>
</evidence>
<dbReference type="EMBL" id="FOWD01000001">
    <property type="protein sequence ID" value="SFN74359.1"/>
    <property type="molecule type" value="Genomic_DNA"/>
</dbReference>
<dbReference type="CDD" id="cd01335">
    <property type="entry name" value="Radical_SAM"/>
    <property type="match status" value="1"/>
</dbReference>
<dbReference type="InterPro" id="IPR023867">
    <property type="entry name" value="Sulphatase_maturase_rSAM"/>
</dbReference>
<dbReference type="STRING" id="1527.SAMN04489757_10121"/>
<dbReference type="Gene3D" id="3.20.20.70">
    <property type="entry name" value="Aldolase class I"/>
    <property type="match status" value="1"/>
</dbReference>
<dbReference type="SFLD" id="SFLDG01384">
    <property type="entry name" value="thioether_bond_formation_requi"/>
    <property type="match status" value="1"/>
</dbReference>
<keyword evidence="5" id="KW-0408">Iron</keyword>
<keyword evidence="3" id="KW-0949">S-adenosyl-L-methionine</keyword>
<dbReference type="PROSITE" id="PS51918">
    <property type="entry name" value="RADICAL_SAM"/>
    <property type="match status" value="1"/>
</dbReference>
<accession>A0A1I5BIG8</accession>
<keyword evidence="6" id="KW-0411">Iron-sulfur</keyword>
<dbReference type="InterPro" id="IPR024001">
    <property type="entry name" value="Cys-rich_pep_rSAM_mat_CcpM"/>
</dbReference>
<dbReference type="PROSITE" id="PS01305">
    <property type="entry name" value="MOAA_NIFB_PQQE"/>
    <property type="match status" value="1"/>
</dbReference>
<keyword evidence="9" id="KW-1185">Reference proteome</keyword>
<reference evidence="8 9" key="1">
    <citation type="submission" date="2016-10" db="EMBL/GenBank/DDBJ databases">
        <authorList>
            <person name="de Groot N.N."/>
        </authorList>
    </citation>
    <scope>NUCLEOTIDE SEQUENCE [LARGE SCALE GENOMIC DNA]</scope>
    <source>
        <strain evidence="8 9">DSM 1283</strain>
    </source>
</reference>
<dbReference type="InterPro" id="IPR000385">
    <property type="entry name" value="MoaA_NifB_PqqE_Fe-S-bd_CS"/>
</dbReference>
<dbReference type="SFLD" id="SFLDS00029">
    <property type="entry name" value="Radical_SAM"/>
    <property type="match status" value="1"/>
</dbReference>
<dbReference type="Pfam" id="PF04055">
    <property type="entry name" value="Radical_SAM"/>
    <property type="match status" value="1"/>
</dbReference>
<feature type="domain" description="Radical SAM core" evidence="7">
    <location>
        <begin position="78"/>
        <end position="305"/>
    </location>
</feature>
<dbReference type="PANTHER" id="PTHR43273:SF8">
    <property type="entry name" value="RADICAL SAM DOMAIN PROTEIN"/>
    <property type="match status" value="1"/>
</dbReference>
<dbReference type="NCBIfam" id="TIGR04068">
    <property type="entry name" value="rSAM_ocin_clost"/>
    <property type="match status" value="1"/>
</dbReference>
<evidence type="ECO:0000259" key="7">
    <source>
        <dbReference type="PROSITE" id="PS51918"/>
    </source>
</evidence>
<dbReference type="RefSeq" id="WP_091683367.1">
    <property type="nucleotide sequence ID" value="NZ_BAABFM010000003.1"/>
</dbReference>
<name>A0A1I5BIG8_9FIRM</name>
<sequence length="470" mass="54073">MGTMFTVFDSLTKFYLFDAMTNSIVSINKDNYKALKGYIDGDRGTENMAVLESFQNMGYCRESSIEEIVHYSIDDYASHINNLQMLTLQVTQNCNLRCSYCVYSGNYKNRTHSNLRMSFDVAKKAIDYLFEHSINLEKVSIGFYGGEPLLEFELIKKCVRYVNENYEGKKVLFNITCNGTLLTEEVVEFLYQNSFSIMISLDGPKQIHDRCRKFVNGQGSYETIISRLEYIKREYPDFYRKFSVSTVISPQYDLACIKEYFDTDSAVEFLNARISYQNDNGIIEDLSYDESFLIINRHETFKVFLSMLNLIDKSKASKIFCIRAAYLKRQYKYLKPIKYLPQKCHPGGPCIVGSKRLFVNTDGYLYPCERVSEDSEIMRIGSLSEGIDIEKAKYLTNIGAITKERCSQCWGIIHCKMCASSADGKVALSKELKLLKCNETLDSLIQDIKDICFLKEYGYDFNEEEGGANV</sequence>
<organism evidence="8 9">
    <name type="scientific">Anaerocolumna aminovalerica</name>
    <dbReference type="NCBI Taxonomy" id="1527"/>
    <lineage>
        <taxon>Bacteria</taxon>
        <taxon>Bacillati</taxon>
        <taxon>Bacillota</taxon>
        <taxon>Clostridia</taxon>
        <taxon>Lachnospirales</taxon>
        <taxon>Lachnospiraceae</taxon>
        <taxon>Anaerocolumna</taxon>
    </lineage>
</organism>
<dbReference type="SFLD" id="SFLDG01386">
    <property type="entry name" value="main_SPASM_domain-containing"/>
    <property type="match status" value="1"/>
</dbReference>
<keyword evidence="2" id="KW-0004">4Fe-4S</keyword>
<dbReference type="SFLD" id="SFLDG01067">
    <property type="entry name" value="SPASM/twitch_domain_containing"/>
    <property type="match status" value="1"/>
</dbReference>
<evidence type="ECO:0000256" key="5">
    <source>
        <dbReference type="ARBA" id="ARBA00023004"/>
    </source>
</evidence>
<proteinExistence type="predicted"/>
<evidence type="ECO:0000256" key="1">
    <source>
        <dbReference type="ARBA" id="ARBA00001966"/>
    </source>
</evidence>
<evidence type="ECO:0000313" key="8">
    <source>
        <dbReference type="EMBL" id="SFN74359.1"/>
    </source>
</evidence>
<evidence type="ECO:0000313" key="9">
    <source>
        <dbReference type="Proteomes" id="UP000198806"/>
    </source>
</evidence>
<dbReference type="SUPFAM" id="SSF102114">
    <property type="entry name" value="Radical SAM enzymes"/>
    <property type="match status" value="1"/>
</dbReference>
<gene>
    <name evidence="8" type="ORF">SAMN04489757_10121</name>
</gene>
<dbReference type="GO" id="GO:0051539">
    <property type="term" value="F:4 iron, 4 sulfur cluster binding"/>
    <property type="evidence" value="ECO:0007669"/>
    <property type="project" value="UniProtKB-KW"/>
</dbReference>
<protein>
    <recommendedName>
        <fullName evidence="7">Radical SAM core domain-containing protein</fullName>
    </recommendedName>
</protein>
<dbReference type="InterPro" id="IPR013785">
    <property type="entry name" value="Aldolase_TIM"/>
</dbReference>
<dbReference type="InterPro" id="IPR007197">
    <property type="entry name" value="rSAM"/>
</dbReference>
<dbReference type="GO" id="GO:0016491">
    <property type="term" value="F:oxidoreductase activity"/>
    <property type="evidence" value="ECO:0007669"/>
    <property type="project" value="InterPro"/>
</dbReference>
<dbReference type="OrthoDB" id="1994517at2"/>
<dbReference type="GO" id="GO:0046872">
    <property type="term" value="F:metal ion binding"/>
    <property type="evidence" value="ECO:0007669"/>
    <property type="project" value="UniProtKB-KW"/>
</dbReference>
<evidence type="ECO:0000256" key="4">
    <source>
        <dbReference type="ARBA" id="ARBA00022723"/>
    </source>
</evidence>
<keyword evidence="4" id="KW-0479">Metal-binding</keyword>